<dbReference type="SMART" id="SM00382">
    <property type="entry name" value="AAA"/>
    <property type="match status" value="1"/>
</dbReference>
<dbReference type="GO" id="GO:0016887">
    <property type="term" value="F:ATP hydrolysis activity"/>
    <property type="evidence" value="ECO:0007669"/>
    <property type="project" value="InterPro"/>
</dbReference>
<dbReference type="Pfam" id="PF00005">
    <property type="entry name" value="ABC_tran"/>
    <property type="match status" value="1"/>
</dbReference>
<evidence type="ECO:0000256" key="1">
    <source>
        <dbReference type="ARBA" id="ARBA00004651"/>
    </source>
</evidence>
<gene>
    <name evidence="12" type="ORF">KI659_04050</name>
</gene>
<evidence type="ECO:0000256" key="6">
    <source>
        <dbReference type="ARBA" id="ARBA00022840"/>
    </source>
</evidence>
<evidence type="ECO:0000256" key="8">
    <source>
        <dbReference type="ARBA" id="ARBA00023136"/>
    </source>
</evidence>
<dbReference type="PROSITE" id="PS00211">
    <property type="entry name" value="ABC_TRANSPORTER_1"/>
    <property type="match status" value="1"/>
</dbReference>
<comment type="caution">
    <text evidence="12">The sequence shown here is derived from an EMBL/GenBank/DDBJ whole genome shotgun (WGS) entry which is preliminary data.</text>
</comment>
<dbReference type="InterPro" id="IPR036640">
    <property type="entry name" value="ABC1_TM_sf"/>
</dbReference>
<dbReference type="PROSITE" id="PS50893">
    <property type="entry name" value="ABC_TRANSPORTER_2"/>
    <property type="match status" value="1"/>
</dbReference>
<dbReference type="InterPro" id="IPR017871">
    <property type="entry name" value="ABC_transporter-like_CS"/>
</dbReference>
<keyword evidence="2" id="KW-0813">Transport</keyword>
<feature type="domain" description="ABC transporter" evidence="10">
    <location>
        <begin position="358"/>
        <end position="593"/>
    </location>
</feature>
<feature type="transmembrane region" description="Helical" evidence="9">
    <location>
        <begin position="157"/>
        <end position="178"/>
    </location>
</feature>
<keyword evidence="6 12" id="KW-0067">ATP-binding</keyword>
<dbReference type="GO" id="GO:0005524">
    <property type="term" value="F:ATP binding"/>
    <property type="evidence" value="ECO:0007669"/>
    <property type="project" value="UniProtKB-KW"/>
</dbReference>
<keyword evidence="3" id="KW-1003">Cell membrane</keyword>
<feature type="transmembrane region" description="Helical" evidence="9">
    <location>
        <begin position="76"/>
        <end position="102"/>
    </location>
</feature>
<evidence type="ECO:0000256" key="9">
    <source>
        <dbReference type="SAM" id="Phobius"/>
    </source>
</evidence>
<dbReference type="PROSITE" id="PS50929">
    <property type="entry name" value="ABC_TM1F"/>
    <property type="match status" value="1"/>
</dbReference>
<dbReference type="AlphaFoldDB" id="A0AAP2CGL3"/>
<evidence type="ECO:0000313" key="12">
    <source>
        <dbReference type="EMBL" id="MBS9523184.1"/>
    </source>
</evidence>
<evidence type="ECO:0000256" key="3">
    <source>
        <dbReference type="ARBA" id="ARBA00022475"/>
    </source>
</evidence>
<evidence type="ECO:0000313" key="13">
    <source>
        <dbReference type="Proteomes" id="UP001319104"/>
    </source>
</evidence>
<evidence type="ECO:0000256" key="5">
    <source>
        <dbReference type="ARBA" id="ARBA00022741"/>
    </source>
</evidence>
<dbReference type="GO" id="GO:0034040">
    <property type="term" value="F:ATPase-coupled lipid transmembrane transporter activity"/>
    <property type="evidence" value="ECO:0007669"/>
    <property type="project" value="TreeGrafter"/>
</dbReference>
<protein>
    <submittedName>
        <fullName evidence="12">ABC transporter ATP-binding protein</fullName>
    </submittedName>
</protein>
<proteinExistence type="predicted"/>
<dbReference type="GO" id="GO:0140359">
    <property type="term" value="F:ABC-type transporter activity"/>
    <property type="evidence" value="ECO:0007669"/>
    <property type="project" value="InterPro"/>
</dbReference>
<dbReference type="PANTHER" id="PTHR24221">
    <property type="entry name" value="ATP-BINDING CASSETTE SUB-FAMILY B"/>
    <property type="match status" value="1"/>
</dbReference>
<dbReference type="Gene3D" id="1.20.1560.10">
    <property type="entry name" value="ABC transporter type 1, transmembrane domain"/>
    <property type="match status" value="1"/>
</dbReference>
<evidence type="ECO:0000256" key="2">
    <source>
        <dbReference type="ARBA" id="ARBA00022448"/>
    </source>
</evidence>
<dbReference type="SUPFAM" id="SSF90123">
    <property type="entry name" value="ABC transporter transmembrane region"/>
    <property type="match status" value="1"/>
</dbReference>
<evidence type="ECO:0000256" key="4">
    <source>
        <dbReference type="ARBA" id="ARBA00022692"/>
    </source>
</evidence>
<sequence>MSSLKKLFYKYFSSFAYFYQHLRYRIFIALALSLSVGLMDGLGIAMFLPLLESTDGQASAEGLGNLGFLLDWMDGIGLGTGVGAVLIVLVFFFSMKGLFYFCSEYYSVIIRRYYITKMRFENIDSLADFNYKSFVLADSGRIQNTFSGEVGQVLQSYIYYFHTIQAVIMVSVYATLAFFANPHFALLVVLGGVATNFLYGKIYKKTKELSAKITEDAHEFQGLLVQKVAFFKYLKATGLVYAFGKKLKETIVKIEDSSMKIGKYGAILSGAREPLVVSIVAIVILIQLNWFGTNMGVILLSLLFFYRALAYLMGLQNTYNAFIGTTGSLNNMTAFMKELREGKESFGDISSHSLENSIVLKDLNFHYGITPILTDINLTIRKNETVAFVGESGSGKTTLVNIIAGLMAPDSGNILVDGIDRAQIDIRSFALNVGYITQEPVIFDDTIFNNITFWAEDNRENKQKFWKALEKASIAGFVRSLPEKEYSHLGSNGIMVSGGQKQRLSIARELYKDIEILIMDEATSALDSETEKAIQQNIEALKGKYTILIVAHRLSTVKNADRVVLLQKGKIMGTGEFYELVNDSVTFKNMVALQEI</sequence>
<dbReference type="SUPFAM" id="SSF52540">
    <property type="entry name" value="P-loop containing nucleoside triphosphate hydrolases"/>
    <property type="match status" value="1"/>
</dbReference>
<evidence type="ECO:0000259" key="11">
    <source>
        <dbReference type="PROSITE" id="PS50929"/>
    </source>
</evidence>
<feature type="domain" description="ABC transmembrane type-1" evidence="11">
    <location>
        <begin position="27"/>
        <end position="324"/>
    </location>
</feature>
<organism evidence="12 13">
    <name type="scientific">Litoribacter ruber</name>
    <dbReference type="NCBI Taxonomy" id="702568"/>
    <lineage>
        <taxon>Bacteria</taxon>
        <taxon>Pseudomonadati</taxon>
        <taxon>Bacteroidota</taxon>
        <taxon>Cytophagia</taxon>
        <taxon>Cytophagales</taxon>
        <taxon>Cyclobacteriaceae</taxon>
        <taxon>Litoribacter</taxon>
    </lineage>
</organism>
<dbReference type="InterPro" id="IPR003439">
    <property type="entry name" value="ABC_transporter-like_ATP-bd"/>
</dbReference>
<feature type="transmembrane region" description="Helical" evidence="9">
    <location>
        <begin position="26"/>
        <end position="48"/>
    </location>
</feature>
<evidence type="ECO:0000256" key="7">
    <source>
        <dbReference type="ARBA" id="ARBA00022989"/>
    </source>
</evidence>
<evidence type="ECO:0000259" key="10">
    <source>
        <dbReference type="PROSITE" id="PS50893"/>
    </source>
</evidence>
<feature type="transmembrane region" description="Helical" evidence="9">
    <location>
        <begin position="184"/>
        <end position="202"/>
    </location>
</feature>
<comment type="subcellular location">
    <subcellularLocation>
        <location evidence="1">Cell membrane</location>
        <topology evidence="1">Multi-pass membrane protein</topology>
    </subcellularLocation>
</comment>
<dbReference type="Proteomes" id="UP001319104">
    <property type="component" value="Unassembled WGS sequence"/>
</dbReference>
<keyword evidence="4 9" id="KW-0812">Transmembrane</keyword>
<keyword evidence="8 9" id="KW-0472">Membrane</keyword>
<dbReference type="InterPro" id="IPR011527">
    <property type="entry name" value="ABC1_TM_dom"/>
</dbReference>
<keyword evidence="7 9" id="KW-1133">Transmembrane helix</keyword>
<keyword evidence="13" id="KW-1185">Reference proteome</keyword>
<feature type="transmembrane region" description="Helical" evidence="9">
    <location>
        <begin position="274"/>
        <end position="291"/>
    </location>
</feature>
<keyword evidence="5" id="KW-0547">Nucleotide-binding</keyword>
<dbReference type="PANTHER" id="PTHR24221:SF654">
    <property type="entry name" value="ATP-BINDING CASSETTE SUB-FAMILY B MEMBER 6"/>
    <property type="match status" value="1"/>
</dbReference>
<reference evidence="12 13" key="1">
    <citation type="submission" date="2021-05" db="EMBL/GenBank/DDBJ databases">
        <authorList>
            <person name="Zhang Z.D."/>
            <person name="Osman G."/>
        </authorList>
    </citation>
    <scope>NUCLEOTIDE SEQUENCE [LARGE SCALE GENOMIC DNA]</scope>
    <source>
        <strain evidence="12 13">KCTC 32217</strain>
    </source>
</reference>
<dbReference type="EMBL" id="JAHCMY010000001">
    <property type="protein sequence ID" value="MBS9523184.1"/>
    <property type="molecule type" value="Genomic_DNA"/>
</dbReference>
<dbReference type="InterPro" id="IPR003593">
    <property type="entry name" value="AAA+_ATPase"/>
</dbReference>
<dbReference type="RefSeq" id="WP_213944045.1">
    <property type="nucleotide sequence ID" value="NZ_JAHCMY010000001.1"/>
</dbReference>
<dbReference type="InterPro" id="IPR039421">
    <property type="entry name" value="Type_1_exporter"/>
</dbReference>
<dbReference type="InterPro" id="IPR027417">
    <property type="entry name" value="P-loop_NTPase"/>
</dbReference>
<dbReference type="FunFam" id="3.40.50.300:FF:000299">
    <property type="entry name" value="ABC transporter ATP-binding protein/permease"/>
    <property type="match status" value="1"/>
</dbReference>
<dbReference type="Gene3D" id="3.40.50.300">
    <property type="entry name" value="P-loop containing nucleotide triphosphate hydrolases"/>
    <property type="match status" value="1"/>
</dbReference>
<dbReference type="GO" id="GO:0005886">
    <property type="term" value="C:plasma membrane"/>
    <property type="evidence" value="ECO:0007669"/>
    <property type="project" value="UniProtKB-SubCell"/>
</dbReference>
<name>A0AAP2CGL3_9BACT</name>
<accession>A0AAP2CGL3</accession>